<feature type="region of interest" description="Disordered" evidence="1">
    <location>
        <begin position="687"/>
        <end position="726"/>
    </location>
</feature>
<sequence length="726" mass="80671">MTKCSASCSGLDDEFGEAMFGDGRGLVHIEMHCSGNGVFPATFTVASAGDGVDAFLSPRKRQQNPDAGLVKPQSITKAVNKRSRGVKEVQLESSCEFFELGQTMGGMCSGGVSAKENPDIYGGKSSGFSGKLQSMKTIGKNKENSNSSFSEGIAPWKTPNRFDSGELRSSVSRELKPSTPARTATSKVTPKNSFIGRAGIVGLERAVEVLDTLGSGMSNLNVNSGFLTGGASKGNRISILSFEVANTITKGANLLQSLSDKNIQFLKKDVLPSEAVQNLVSKDMKELLRIAASDKREELEVFSREVIRFGDLCKDPQWHSLGRYFSRLDSDDDLGYKQLRTEAEMTMQELTSLAQNTSELYHELNSLDRFEQDYRRKLEEAKALNLPQKGETLMMLLSDVKQQRKLVSSLKKKSLWAKNLDEIVEKLVDIVTYIHQAILEAFGHNGVTLVRVEKSTDPQRLGVAGLALHYANMINQIDNIVSRPTSLPPNTRDTLYQGLPNSVKQALRSRLQTLDAKEELCVPQVKEEMEKTLQWLVPVSTNTNKAHQGFGWVGEWANSGTEFGKNESTQINLIRLQTLYHADKQKTDLYILELVTWLHHLINLVRQGDHGLKPLHTRSPTRKGLDIHSKMQQFLTKTYCTKPQRIQLSEEDRNLLDEVMGRMRRVPGISKSQEFSITKTKRRGVWALSKSTGSSPTRELGSRGKNLDQDQPKINTLDVMDGLDSI</sequence>
<comment type="caution">
    <text evidence="4">The sequence shown here is derived from an EMBL/GenBank/DDBJ whole genome shotgun (WGS) entry which is preliminary data.</text>
</comment>
<evidence type="ECO:0000313" key="5">
    <source>
        <dbReference type="Proteomes" id="UP000315295"/>
    </source>
</evidence>
<organism evidence="4 5">
    <name type="scientific">Malus baccata</name>
    <name type="common">Siberian crab apple</name>
    <name type="synonym">Pyrus baccata</name>
    <dbReference type="NCBI Taxonomy" id="106549"/>
    <lineage>
        <taxon>Eukaryota</taxon>
        <taxon>Viridiplantae</taxon>
        <taxon>Streptophyta</taxon>
        <taxon>Embryophyta</taxon>
        <taxon>Tracheophyta</taxon>
        <taxon>Spermatophyta</taxon>
        <taxon>Magnoliopsida</taxon>
        <taxon>eudicotyledons</taxon>
        <taxon>Gunneridae</taxon>
        <taxon>Pentapetalae</taxon>
        <taxon>rosids</taxon>
        <taxon>fabids</taxon>
        <taxon>Rosales</taxon>
        <taxon>Rosaceae</taxon>
        <taxon>Amygdaloideae</taxon>
        <taxon>Maleae</taxon>
        <taxon>Malus</taxon>
    </lineage>
</organism>
<evidence type="ECO:0000259" key="2">
    <source>
        <dbReference type="Pfam" id="PF05003"/>
    </source>
</evidence>
<protein>
    <recommendedName>
        <fullName evidence="6">DUF668 domain-containing protein</fullName>
    </recommendedName>
</protein>
<feature type="region of interest" description="Disordered" evidence="1">
    <location>
        <begin position="169"/>
        <end position="188"/>
    </location>
</feature>
<dbReference type="EMBL" id="VIEB01000261">
    <property type="protein sequence ID" value="TQD97925.1"/>
    <property type="molecule type" value="Genomic_DNA"/>
</dbReference>
<dbReference type="AlphaFoldDB" id="A0A540MGN8"/>
<evidence type="ECO:0008006" key="6">
    <source>
        <dbReference type="Google" id="ProtNLM"/>
    </source>
</evidence>
<evidence type="ECO:0000313" key="4">
    <source>
        <dbReference type="EMBL" id="TQD97925.1"/>
    </source>
</evidence>
<keyword evidence="5" id="KW-1185">Reference proteome</keyword>
<dbReference type="Proteomes" id="UP000315295">
    <property type="component" value="Unassembled WGS sequence"/>
</dbReference>
<feature type="domain" description="DUF668" evidence="2">
    <location>
        <begin position="460"/>
        <end position="545"/>
    </location>
</feature>
<dbReference type="Pfam" id="PF05003">
    <property type="entry name" value="DUF668"/>
    <property type="match status" value="1"/>
</dbReference>
<name>A0A540MGN8_MALBA</name>
<evidence type="ECO:0000259" key="3">
    <source>
        <dbReference type="Pfam" id="PF11961"/>
    </source>
</evidence>
<proteinExistence type="predicted"/>
<dbReference type="STRING" id="106549.A0A540MGN8"/>
<evidence type="ECO:0000256" key="1">
    <source>
        <dbReference type="SAM" id="MobiDB-lite"/>
    </source>
</evidence>
<feature type="domain" description="DUF3475" evidence="3">
    <location>
        <begin position="239"/>
        <end position="295"/>
    </location>
</feature>
<dbReference type="Pfam" id="PF11961">
    <property type="entry name" value="DUF3475"/>
    <property type="match status" value="1"/>
</dbReference>
<accession>A0A540MGN8</accession>
<feature type="compositionally biased region" description="Basic and acidic residues" evidence="1">
    <location>
        <begin position="700"/>
        <end position="711"/>
    </location>
</feature>
<dbReference type="InterPro" id="IPR007700">
    <property type="entry name" value="DUF668"/>
</dbReference>
<dbReference type="InterPro" id="IPR045021">
    <property type="entry name" value="PSI1/2/3"/>
</dbReference>
<reference evidence="4 5" key="1">
    <citation type="journal article" date="2019" name="G3 (Bethesda)">
        <title>Sequencing of a Wild Apple (Malus baccata) Genome Unravels the Differences Between Cultivated and Wild Apple Species Regarding Disease Resistance and Cold Tolerance.</title>
        <authorList>
            <person name="Chen X."/>
        </authorList>
    </citation>
    <scope>NUCLEOTIDE SEQUENCE [LARGE SCALE GENOMIC DNA]</scope>
    <source>
        <strain evidence="5">cv. Shandingzi</strain>
        <tissue evidence="4">Leaves</tissue>
    </source>
</reference>
<feature type="region of interest" description="Disordered" evidence="1">
    <location>
        <begin position="140"/>
        <end position="162"/>
    </location>
</feature>
<dbReference type="GO" id="GO:0045927">
    <property type="term" value="P:positive regulation of growth"/>
    <property type="evidence" value="ECO:0007669"/>
    <property type="project" value="InterPro"/>
</dbReference>
<dbReference type="PANTHER" id="PTHR31730">
    <property type="entry name" value="OS01G0873900 PROTEIN"/>
    <property type="match status" value="1"/>
</dbReference>
<dbReference type="InterPro" id="IPR021864">
    <property type="entry name" value="DUF3475"/>
</dbReference>
<dbReference type="PANTHER" id="PTHR31730:SF18">
    <property type="entry name" value="PROTEIN PSK SIMULATOR 2"/>
    <property type="match status" value="1"/>
</dbReference>
<gene>
    <name evidence="4" type="ORF">C1H46_016450</name>
</gene>